<evidence type="ECO:0000256" key="4">
    <source>
        <dbReference type="ARBA" id="ARBA00022989"/>
    </source>
</evidence>
<keyword evidence="5" id="KW-0560">Oxidoreductase</keyword>
<dbReference type="InterPro" id="IPR036318">
    <property type="entry name" value="FAD-bd_PCMH-like_sf"/>
</dbReference>
<gene>
    <name evidence="8" type="ORF">K469DRAFT_716921</name>
</gene>
<dbReference type="InterPro" id="IPR040165">
    <property type="entry name" value="Diminuto-like"/>
</dbReference>
<dbReference type="PANTHER" id="PTHR10801">
    <property type="entry name" value="24-DEHYDROCHOLESTEROL REDUCTASE"/>
    <property type="match status" value="1"/>
</dbReference>
<protein>
    <recommendedName>
        <fullName evidence="2">Delta(24)-sterol reductase</fullName>
        <ecNumber evidence="2">1.3.1.72</ecNumber>
    </recommendedName>
</protein>
<dbReference type="PANTHER" id="PTHR10801:SF0">
    <property type="entry name" value="DELTA(24)-STEROL REDUCTASE"/>
    <property type="match status" value="1"/>
</dbReference>
<dbReference type="InterPro" id="IPR016166">
    <property type="entry name" value="FAD-bd_PCMH"/>
</dbReference>
<reference evidence="8" key="1">
    <citation type="journal article" date="2020" name="Stud. Mycol.">
        <title>101 Dothideomycetes genomes: a test case for predicting lifestyles and emergence of pathogens.</title>
        <authorList>
            <person name="Haridas S."/>
            <person name="Albert R."/>
            <person name="Binder M."/>
            <person name="Bloem J."/>
            <person name="Labutti K."/>
            <person name="Salamov A."/>
            <person name="Andreopoulos B."/>
            <person name="Baker S."/>
            <person name="Barry K."/>
            <person name="Bills G."/>
            <person name="Bluhm B."/>
            <person name="Cannon C."/>
            <person name="Castanera R."/>
            <person name="Culley D."/>
            <person name="Daum C."/>
            <person name="Ezra D."/>
            <person name="Gonzalez J."/>
            <person name="Henrissat B."/>
            <person name="Kuo A."/>
            <person name="Liang C."/>
            <person name="Lipzen A."/>
            <person name="Lutzoni F."/>
            <person name="Magnuson J."/>
            <person name="Mondo S."/>
            <person name="Nolan M."/>
            <person name="Ohm R."/>
            <person name="Pangilinan J."/>
            <person name="Park H.-J."/>
            <person name="Ramirez L."/>
            <person name="Alfaro M."/>
            <person name="Sun H."/>
            <person name="Tritt A."/>
            <person name="Yoshinaga Y."/>
            <person name="Zwiers L.-H."/>
            <person name="Turgeon B."/>
            <person name="Goodwin S."/>
            <person name="Spatafora J."/>
            <person name="Crous P."/>
            <person name="Grigoriev I."/>
        </authorList>
    </citation>
    <scope>NUCLEOTIDE SEQUENCE</scope>
    <source>
        <strain evidence="8">CBS 207.26</strain>
    </source>
</reference>
<comment type="subcellular location">
    <subcellularLocation>
        <location evidence="1">Membrane</location>
        <topology evidence="1">Single-pass membrane protein</topology>
    </subcellularLocation>
</comment>
<evidence type="ECO:0000256" key="1">
    <source>
        <dbReference type="ARBA" id="ARBA00004167"/>
    </source>
</evidence>
<dbReference type="InterPro" id="IPR016169">
    <property type="entry name" value="FAD-bd_PCMH_sub2"/>
</dbReference>
<dbReference type="GO" id="GO:0016020">
    <property type="term" value="C:membrane"/>
    <property type="evidence" value="ECO:0007669"/>
    <property type="project" value="UniProtKB-SubCell"/>
</dbReference>
<dbReference type="Pfam" id="PF01565">
    <property type="entry name" value="FAD_binding_4"/>
    <property type="match status" value="1"/>
</dbReference>
<dbReference type="EC" id="1.3.1.72" evidence="2"/>
<dbReference type="PROSITE" id="PS51387">
    <property type="entry name" value="FAD_PCMH"/>
    <property type="match status" value="1"/>
</dbReference>
<dbReference type="AlphaFoldDB" id="A0A6A6EMU8"/>
<dbReference type="GO" id="GO:0050614">
    <property type="term" value="F:Delta24-sterol reductase activity"/>
    <property type="evidence" value="ECO:0007669"/>
    <property type="project" value="UniProtKB-EC"/>
</dbReference>
<keyword evidence="4" id="KW-1133">Transmembrane helix</keyword>
<proteinExistence type="predicted"/>
<evidence type="ECO:0000256" key="3">
    <source>
        <dbReference type="ARBA" id="ARBA00022692"/>
    </source>
</evidence>
<keyword evidence="3" id="KW-0812">Transmembrane</keyword>
<feature type="domain" description="FAD-binding PCMH-type" evidence="7">
    <location>
        <begin position="1"/>
        <end position="169"/>
    </location>
</feature>
<name>A0A6A6EMU8_9PEZI</name>
<keyword evidence="9" id="KW-1185">Reference proteome</keyword>
<dbReference type="InterPro" id="IPR006094">
    <property type="entry name" value="Oxid_FAD_bind_N"/>
</dbReference>
<sequence>MEKHNALVSEIATQVKKFHGSKTPFRIYHGSTLSTRPSTKTKSNTVDISSLSNILRVDTKNKTCLVEPNVPMDALVDATMAKGLLPPVVMELPNITVGGGFAGTSGESSSFRCGTFDCTIKSIEIVLGNGEVMTASASDPETRDVLFGSAGGCGTLGIVTCLELELREAGKYVELSYWRVNSTSEAVEKLKEAEKDTNVDYVEGILFSRASGAIMTGRLTDESTLGRKPQTFDKARDPWFYIHAEDVLKKIEDKKEPYKESIPTKDYLFRYDRGVFWSGTLAFKYFYFPFNALTRYLLDPFMRTRVVNHALHRSRLAEKAIIQDLGVPYDGAEEFVQFIDEKCGFWPLWLCPVKAPQALEKKCFWTGRKELGLPDVLLDIGVWGMGPDDQTEFIKLNREIENKVRELGGLKCLYARAYYTESEFWNIYDEAWYKSVRRKYNAEGLMNVWDKVKVDLRGVIEGEKHIEGTGEKRWTLWFGGRLGGVYGLLSAVKGMMFGGDLLLKRG</sequence>
<dbReference type="OrthoDB" id="415825at2759"/>
<evidence type="ECO:0000259" key="7">
    <source>
        <dbReference type="PROSITE" id="PS51387"/>
    </source>
</evidence>
<evidence type="ECO:0000256" key="2">
    <source>
        <dbReference type="ARBA" id="ARBA00012405"/>
    </source>
</evidence>
<dbReference type="SUPFAM" id="SSF56176">
    <property type="entry name" value="FAD-binding/transporter-associated domain-like"/>
    <property type="match status" value="1"/>
</dbReference>
<keyword evidence="6" id="KW-0472">Membrane</keyword>
<dbReference type="GO" id="GO:0000246">
    <property type="term" value="F:Delta24(24-1) sterol reductase activity"/>
    <property type="evidence" value="ECO:0007669"/>
    <property type="project" value="TreeGrafter"/>
</dbReference>
<dbReference type="GO" id="GO:0008202">
    <property type="term" value="P:steroid metabolic process"/>
    <property type="evidence" value="ECO:0007669"/>
    <property type="project" value="TreeGrafter"/>
</dbReference>
<evidence type="ECO:0000256" key="5">
    <source>
        <dbReference type="ARBA" id="ARBA00023002"/>
    </source>
</evidence>
<accession>A0A6A6EMU8</accession>
<dbReference type="Gene3D" id="3.30.465.10">
    <property type="match status" value="1"/>
</dbReference>
<evidence type="ECO:0000313" key="8">
    <source>
        <dbReference type="EMBL" id="KAF2192383.1"/>
    </source>
</evidence>
<dbReference type="Proteomes" id="UP000800200">
    <property type="component" value="Unassembled WGS sequence"/>
</dbReference>
<organism evidence="8 9">
    <name type="scientific">Zopfia rhizophila CBS 207.26</name>
    <dbReference type="NCBI Taxonomy" id="1314779"/>
    <lineage>
        <taxon>Eukaryota</taxon>
        <taxon>Fungi</taxon>
        <taxon>Dikarya</taxon>
        <taxon>Ascomycota</taxon>
        <taxon>Pezizomycotina</taxon>
        <taxon>Dothideomycetes</taxon>
        <taxon>Dothideomycetes incertae sedis</taxon>
        <taxon>Zopfiaceae</taxon>
        <taxon>Zopfia</taxon>
    </lineage>
</organism>
<evidence type="ECO:0000256" key="6">
    <source>
        <dbReference type="ARBA" id="ARBA00023136"/>
    </source>
</evidence>
<evidence type="ECO:0000313" key="9">
    <source>
        <dbReference type="Proteomes" id="UP000800200"/>
    </source>
</evidence>
<dbReference type="GO" id="GO:0005737">
    <property type="term" value="C:cytoplasm"/>
    <property type="evidence" value="ECO:0007669"/>
    <property type="project" value="TreeGrafter"/>
</dbReference>
<dbReference type="GO" id="GO:0071949">
    <property type="term" value="F:FAD binding"/>
    <property type="evidence" value="ECO:0007669"/>
    <property type="project" value="InterPro"/>
</dbReference>
<dbReference type="EMBL" id="ML994615">
    <property type="protein sequence ID" value="KAF2192383.1"/>
    <property type="molecule type" value="Genomic_DNA"/>
</dbReference>